<dbReference type="NCBIfam" id="TIGR03506">
    <property type="entry name" value="FlgEFG_subfam"/>
    <property type="match status" value="1"/>
</dbReference>
<keyword evidence="6" id="KW-0282">Flagellum</keyword>
<evidence type="ECO:0000256" key="2">
    <source>
        <dbReference type="RuleBase" id="RU362116"/>
    </source>
</evidence>
<dbReference type="InterPro" id="IPR019776">
    <property type="entry name" value="Flagellar_basal_body_rod_CS"/>
</dbReference>
<evidence type="ECO:0000313" key="7">
    <source>
        <dbReference type="Proteomes" id="UP000182412"/>
    </source>
</evidence>
<dbReference type="SUPFAM" id="SSF117143">
    <property type="entry name" value="Flagellar hook protein flgE"/>
    <property type="match status" value="1"/>
</dbReference>
<dbReference type="PANTHER" id="PTHR30435">
    <property type="entry name" value="FLAGELLAR PROTEIN"/>
    <property type="match status" value="1"/>
</dbReference>
<gene>
    <name evidence="6" type="ORF">SAMN05216366_11953</name>
</gene>
<feature type="domain" description="Flagellar basal-body/hook protein C-terminal" evidence="4">
    <location>
        <begin position="217"/>
        <end position="258"/>
    </location>
</feature>
<evidence type="ECO:0000313" key="6">
    <source>
        <dbReference type="EMBL" id="SDP44709.1"/>
    </source>
</evidence>
<dbReference type="InterPro" id="IPR020013">
    <property type="entry name" value="Flagellar_FlgE/F/G"/>
</dbReference>
<keyword evidence="2" id="KW-0975">Bacterial flagellum</keyword>
<dbReference type="InterPro" id="IPR053967">
    <property type="entry name" value="LlgE_F_G-like_D1"/>
</dbReference>
<dbReference type="InterPro" id="IPR010930">
    <property type="entry name" value="Flg_bb/hook_C_dom"/>
</dbReference>
<dbReference type="InterPro" id="IPR001444">
    <property type="entry name" value="Flag_bb_rod_N"/>
</dbReference>
<name>A0A1H0ST06_SELRU</name>
<feature type="domain" description="Flagellar hook protein FlgE/F/G-like D1" evidence="5">
    <location>
        <begin position="107"/>
        <end position="173"/>
    </location>
</feature>
<dbReference type="Pfam" id="PF06429">
    <property type="entry name" value="Flg_bbr_C"/>
    <property type="match status" value="1"/>
</dbReference>
<keyword evidence="6" id="KW-0969">Cilium</keyword>
<dbReference type="PROSITE" id="PS00588">
    <property type="entry name" value="FLAGELLA_BB_ROD"/>
    <property type="match status" value="1"/>
</dbReference>
<dbReference type="Pfam" id="PF00460">
    <property type="entry name" value="Flg_bb_rod"/>
    <property type="match status" value="1"/>
</dbReference>
<keyword evidence="6" id="KW-0966">Cell projection</keyword>
<dbReference type="RefSeq" id="WP_074572589.1">
    <property type="nucleotide sequence ID" value="NZ_FNJQ01000019.1"/>
</dbReference>
<reference evidence="6 7" key="1">
    <citation type="submission" date="2016-10" db="EMBL/GenBank/DDBJ databases">
        <authorList>
            <person name="de Groot N.N."/>
        </authorList>
    </citation>
    <scope>NUCLEOTIDE SEQUENCE [LARGE SCALE GENOMIC DNA]</scope>
    <source>
        <strain evidence="6 7">S137</strain>
    </source>
</reference>
<dbReference type="AlphaFoldDB" id="A0A1H0ST06"/>
<dbReference type="Proteomes" id="UP000182412">
    <property type="component" value="Unassembled WGS sequence"/>
</dbReference>
<dbReference type="Pfam" id="PF22692">
    <property type="entry name" value="LlgE_F_G_D1"/>
    <property type="match status" value="1"/>
</dbReference>
<comment type="subcellular location">
    <subcellularLocation>
        <location evidence="2">Bacterial flagellum basal body</location>
    </subcellularLocation>
</comment>
<dbReference type="PANTHER" id="PTHR30435:SF19">
    <property type="entry name" value="FLAGELLAR BASAL-BODY ROD PROTEIN FLGG"/>
    <property type="match status" value="1"/>
</dbReference>
<evidence type="ECO:0000259" key="5">
    <source>
        <dbReference type="Pfam" id="PF22692"/>
    </source>
</evidence>
<evidence type="ECO:0000256" key="1">
    <source>
        <dbReference type="ARBA" id="ARBA00009677"/>
    </source>
</evidence>
<dbReference type="GO" id="GO:0030694">
    <property type="term" value="C:bacterial-type flagellum basal body, rod"/>
    <property type="evidence" value="ECO:0007669"/>
    <property type="project" value="InterPro"/>
</dbReference>
<evidence type="ECO:0000259" key="3">
    <source>
        <dbReference type="Pfam" id="PF00460"/>
    </source>
</evidence>
<protein>
    <submittedName>
        <fullName evidence="6">Flagellar basal-body rod protein FlgG</fullName>
    </submittedName>
</protein>
<evidence type="ECO:0000259" key="4">
    <source>
        <dbReference type="Pfam" id="PF06429"/>
    </source>
</evidence>
<comment type="similarity">
    <text evidence="1 2">Belongs to the flagella basal body rod proteins family.</text>
</comment>
<feature type="domain" description="Flagellar basal body rod protein N-terminal" evidence="3">
    <location>
        <begin position="5"/>
        <end position="35"/>
    </location>
</feature>
<dbReference type="OrthoDB" id="9804559at2"/>
<dbReference type="EMBL" id="FNJQ01000019">
    <property type="protein sequence ID" value="SDP44709.1"/>
    <property type="molecule type" value="Genomic_DNA"/>
</dbReference>
<dbReference type="NCBIfam" id="TIGR02490">
    <property type="entry name" value="flgF"/>
    <property type="match status" value="1"/>
</dbReference>
<dbReference type="InterPro" id="IPR012836">
    <property type="entry name" value="FlgF"/>
</dbReference>
<accession>A0A1H0ST06</accession>
<sequence length="266" mass="29033">MWRGLYTAGAGMITESKRTDTLANNLANANTNGFKRDEAVSREFEPMLIKRINDGINKNDVTSFKQFHVGEQYPVVGTLGLGSRIDEIATEHTQGAFETTGNPLDLAISGNGYFAIQTENGVRYTRDGNFYKSANGQIQTVNGQTVLGANGQGITIPQDATRIMVGSKGEIYADDQQVGQLQLVQFDNRRAVLKQGNNLYYPQEGAQPQPAAGEVLQGVLERSNTNIVSEMVELINNYRLYEAGAKAVTTQDTMLEKSVSEVGRVS</sequence>
<dbReference type="InterPro" id="IPR037925">
    <property type="entry name" value="FlgE/F/G-like"/>
</dbReference>
<dbReference type="GO" id="GO:0071978">
    <property type="term" value="P:bacterial-type flagellum-dependent swarming motility"/>
    <property type="evidence" value="ECO:0007669"/>
    <property type="project" value="TreeGrafter"/>
</dbReference>
<organism evidence="6 7">
    <name type="scientific">Selenomonas ruminantium</name>
    <dbReference type="NCBI Taxonomy" id="971"/>
    <lineage>
        <taxon>Bacteria</taxon>
        <taxon>Bacillati</taxon>
        <taxon>Bacillota</taxon>
        <taxon>Negativicutes</taxon>
        <taxon>Selenomonadales</taxon>
        <taxon>Selenomonadaceae</taxon>
        <taxon>Selenomonas</taxon>
    </lineage>
</organism>
<proteinExistence type="inferred from homology"/>